<reference evidence="6 7" key="1">
    <citation type="submission" date="2017-12" db="EMBL/GenBank/DDBJ databases">
        <title>Detection of the carbapenemase gene blaVIM-5 in members of the Pseudomonas putida group isolated from polluted Nigerian wetlands.</title>
        <authorList>
            <person name="Adelowo O."/>
            <person name="Vollmers J."/>
            <person name="Maeusezahl I."/>
            <person name="Kaster A.-K."/>
            <person name="Mueller J.A."/>
        </authorList>
    </citation>
    <scope>NUCLEOTIDE SEQUENCE [LARGE SCALE GENOMIC DNA]</scope>
    <source>
        <strain evidence="5 6">MR119</strain>
        <strain evidence="4 7">MR144</strain>
    </source>
</reference>
<feature type="domain" description="Phage tail collar" evidence="2">
    <location>
        <begin position="470"/>
        <end position="527"/>
    </location>
</feature>
<feature type="region of interest" description="Disordered" evidence="1">
    <location>
        <begin position="574"/>
        <end position="606"/>
    </location>
</feature>
<proteinExistence type="predicted"/>
<sequence>MARITLAGESLIAQKQSAEQVLNVSRFIYANVPGLDPAMEVDRAAGKPPAAQIVYTHEIPAENVGFVNPNQVVYSSMLGSNIGDFDWNWLGLETEEGVLFAVAYVPLQQKRRNIPPLQIGNNTTRNILVEYDGAQALTAINIDASTWQHDFTVRLGGIDERERLSNRDVYGRACFFGTGLQVEKVGASYQVKPGLAYVEGVRVSVPAAQAVPGVALPTTVWLDVVLEQQQNNVVARWSLVCAAAKADYQDALGVQHYCIALADLAVSDITDRRPIEAIEGPLVKHFATVKAVNEVKDRVEDLEDGTTAAGKAKILETARSLKFTGAVTGQGVFNGSVDVTFNVQLSDFDWSKITTGKPTTLAGYGIIDAIKAGSYGLAGPIAPRADAAIDNFDLPGGFHVDYDGAAFPRYSCVLNMPYTAVGYGAQIAIPQATGAVRVFARSARGANLWNDSVELYHTGNLDPSVIVPPGTVILFAGPTPPAGTLRMNGAAVSRTVYAKLFQAIGTRYGAGDGSTTFNLPEARGEFPRFLDDGRNVDPGRVLGSFQASQNLSHTHTASADSAGAHVHTVTGTAQSAGAHSHKIWQGRAKENTSTEGNGGDNAFFDGDSSTAGAHTHVVNGTAAAAGTHSHTITVAANGGNEARPRNVAYLACIAY</sequence>
<comment type="caution">
    <text evidence="4">The sequence shown here is derived from an EMBL/GenBank/DDBJ whole genome shotgun (WGS) entry which is preliminary data.</text>
</comment>
<dbReference type="Gene3D" id="3.90.1340.10">
    <property type="entry name" value="Phage tail collar domain"/>
    <property type="match status" value="1"/>
</dbReference>
<dbReference type="Proteomes" id="UP000234839">
    <property type="component" value="Unassembled WGS sequence"/>
</dbReference>
<organism evidence="4 7">
    <name type="scientific">Pseudomonas guariconensis</name>
    <dbReference type="NCBI Taxonomy" id="1288410"/>
    <lineage>
        <taxon>Bacteria</taxon>
        <taxon>Pseudomonadati</taxon>
        <taxon>Pseudomonadota</taxon>
        <taxon>Gammaproteobacteria</taxon>
        <taxon>Pseudomonadales</taxon>
        <taxon>Pseudomonadaceae</taxon>
        <taxon>Pseudomonas</taxon>
    </lineage>
</organism>
<evidence type="ECO:0000313" key="5">
    <source>
        <dbReference type="EMBL" id="PLV26018.1"/>
    </source>
</evidence>
<evidence type="ECO:0000256" key="1">
    <source>
        <dbReference type="SAM" id="MobiDB-lite"/>
    </source>
</evidence>
<dbReference type="SUPFAM" id="SSF88874">
    <property type="entry name" value="Receptor-binding domain of short tail fibre protein gp12"/>
    <property type="match status" value="1"/>
</dbReference>
<dbReference type="AlphaFoldDB" id="A0AAX0W2X1"/>
<evidence type="ECO:0000313" key="4">
    <source>
        <dbReference type="EMBL" id="PLV21141.1"/>
    </source>
</evidence>
<evidence type="ECO:0000259" key="3">
    <source>
        <dbReference type="Pfam" id="PF12571"/>
    </source>
</evidence>
<dbReference type="EMBL" id="PJCP01000001">
    <property type="protein sequence ID" value="PLV26018.1"/>
    <property type="molecule type" value="Genomic_DNA"/>
</dbReference>
<name>A0AAX0W2X1_9PSED</name>
<dbReference type="Proteomes" id="UP000234878">
    <property type="component" value="Unassembled WGS sequence"/>
</dbReference>
<dbReference type="RefSeq" id="WP_102081083.1">
    <property type="nucleotide sequence ID" value="NZ_JAMYBG010000002.1"/>
</dbReference>
<evidence type="ECO:0000313" key="6">
    <source>
        <dbReference type="Proteomes" id="UP000234839"/>
    </source>
</evidence>
<keyword evidence="6" id="KW-1185">Reference proteome</keyword>
<dbReference type="InterPro" id="IPR037053">
    <property type="entry name" value="Phage_tail_collar_dom_sf"/>
</dbReference>
<protein>
    <submittedName>
        <fullName evidence="4">Phage tail protein</fullName>
    </submittedName>
</protein>
<feature type="domain" description="Phage tail fibre protein N-terminal" evidence="3">
    <location>
        <begin position="3"/>
        <end position="158"/>
    </location>
</feature>
<dbReference type="EMBL" id="PJCQ01000001">
    <property type="protein sequence ID" value="PLV21141.1"/>
    <property type="molecule type" value="Genomic_DNA"/>
</dbReference>
<dbReference type="Pfam" id="PF12571">
    <property type="entry name" value="Phage_tail_fib"/>
    <property type="match status" value="1"/>
</dbReference>
<accession>A0AAX0W2X1</accession>
<dbReference type="Pfam" id="PF07484">
    <property type="entry name" value="Collar"/>
    <property type="match status" value="1"/>
</dbReference>
<dbReference type="InterPro" id="IPR022225">
    <property type="entry name" value="Phage_tail_fibre_N"/>
</dbReference>
<evidence type="ECO:0000259" key="2">
    <source>
        <dbReference type="Pfam" id="PF07484"/>
    </source>
</evidence>
<gene>
    <name evidence="4" type="ORF">CXG49_00915</name>
    <name evidence="5" type="ORF">CXG53_00915</name>
</gene>
<evidence type="ECO:0000313" key="7">
    <source>
        <dbReference type="Proteomes" id="UP000234878"/>
    </source>
</evidence>
<dbReference type="InterPro" id="IPR011083">
    <property type="entry name" value="Phage_tail_collar_dom"/>
</dbReference>